<name>A0A4S3PMU1_9BACI</name>
<feature type="domain" description="RsgI N-terminal anti-sigma" evidence="8">
    <location>
        <begin position="2"/>
        <end position="50"/>
    </location>
</feature>
<keyword evidence="10" id="KW-1185">Reference proteome</keyword>
<feature type="compositionally biased region" description="Polar residues" evidence="6">
    <location>
        <begin position="241"/>
        <end position="253"/>
    </location>
</feature>
<feature type="compositionally biased region" description="Basic and acidic residues" evidence="6">
    <location>
        <begin position="295"/>
        <end position="334"/>
    </location>
</feature>
<evidence type="ECO:0000256" key="5">
    <source>
        <dbReference type="ARBA" id="ARBA00023136"/>
    </source>
</evidence>
<dbReference type="EMBL" id="SLUB01000057">
    <property type="protein sequence ID" value="THE09982.1"/>
    <property type="molecule type" value="Genomic_DNA"/>
</dbReference>
<keyword evidence="2" id="KW-1003">Cell membrane</keyword>
<feature type="compositionally biased region" description="Basic and acidic residues" evidence="6">
    <location>
        <begin position="219"/>
        <end position="240"/>
    </location>
</feature>
<dbReference type="AlphaFoldDB" id="A0A4S3PMU1"/>
<proteinExistence type="predicted"/>
<feature type="transmembrane region" description="Helical" evidence="7">
    <location>
        <begin position="62"/>
        <end position="82"/>
    </location>
</feature>
<evidence type="ECO:0000256" key="7">
    <source>
        <dbReference type="SAM" id="Phobius"/>
    </source>
</evidence>
<evidence type="ECO:0000313" key="10">
    <source>
        <dbReference type="Proteomes" id="UP000306477"/>
    </source>
</evidence>
<evidence type="ECO:0000256" key="2">
    <source>
        <dbReference type="ARBA" id="ARBA00022475"/>
    </source>
</evidence>
<feature type="region of interest" description="Disordered" evidence="6">
    <location>
        <begin position="219"/>
        <end position="356"/>
    </location>
</feature>
<dbReference type="PROSITE" id="PS51849">
    <property type="entry name" value="RSGI_N"/>
    <property type="match status" value="1"/>
</dbReference>
<evidence type="ECO:0000256" key="4">
    <source>
        <dbReference type="ARBA" id="ARBA00022989"/>
    </source>
</evidence>
<feature type="compositionally biased region" description="Low complexity" evidence="6">
    <location>
        <begin position="335"/>
        <end position="356"/>
    </location>
</feature>
<evidence type="ECO:0000313" key="9">
    <source>
        <dbReference type="EMBL" id="THE09982.1"/>
    </source>
</evidence>
<dbReference type="InterPro" id="IPR024449">
    <property type="entry name" value="Anti-sigma_RsgI_N"/>
</dbReference>
<reference evidence="9 10" key="1">
    <citation type="journal article" date="2019" name="Indoor Air">
        <title>Impacts of indoor surface finishes on bacterial viability.</title>
        <authorList>
            <person name="Hu J."/>
            <person name="Maamar S.B."/>
            <person name="Glawe A.J."/>
            <person name="Gottel N."/>
            <person name="Gilbert J.A."/>
            <person name="Hartmann E.M."/>
        </authorList>
    </citation>
    <scope>NUCLEOTIDE SEQUENCE [LARGE SCALE GENOMIC DNA]</scope>
    <source>
        <strain evidence="9 10">AF060A6</strain>
    </source>
</reference>
<evidence type="ECO:0000256" key="1">
    <source>
        <dbReference type="ARBA" id="ARBA00004162"/>
    </source>
</evidence>
<keyword evidence="4 7" id="KW-1133">Transmembrane helix</keyword>
<dbReference type="GO" id="GO:0005886">
    <property type="term" value="C:plasma membrane"/>
    <property type="evidence" value="ECO:0007669"/>
    <property type="project" value="UniProtKB-SubCell"/>
</dbReference>
<comment type="subcellular location">
    <subcellularLocation>
        <location evidence="1">Cell membrane</location>
        <topology evidence="1">Single-pass membrane protein</topology>
    </subcellularLocation>
</comment>
<evidence type="ECO:0000256" key="6">
    <source>
        <dbReference type="SAM" id="MobiDB-lite"/>
    </source>
</evidence>
<organism evidence="9 10">
    <name type="scientific">Bacillus timonensis</name>
    <dbReference type="NCBI Taxonomy" id="1033734"/>
    <lineage>
        <taxon>Bacteria</taxon>
        <taxon>Bacillati</taxon>
        <taxon>Bacillota</taxon>
        <taxon>Bacilli</taxon>
        <taxon>Bacillales</taxon>
        <taxon>Bacillaceae</taxon>
        <taxon>Bacillus</taxon>
    </lineage>
</organism>
<dbReference type="Pfam" id="PF12791">
    <property type="entry name" value="RsgI_N"/>
    <property type="match status" value="1"/>
</dbReference>
<dbReference type="RefSeq" id="WP_161974949.1">
    <property type="nucleotide sequence ID" value="NZ_SLUB01000057.1"/>
</dbReference>
<keyword evidence="3 7" id="KW-0812">Transmembrane</keyword>
<sequence>MKKGIVMDVNDEYITMLTPDGEFVKAKHMKDSYEIGEEMTFFPINERVSHTSKRSFFQVKKWRYALASSLIAILLLSLFIPFSSSDEVYAYMSIDINPSFEVGLDENLHVVSLEALNDEAKKLEESIPDWKNSTLDSITEKIIQHSKENGYLLDGKQVLITTVVADNHKKKVDQELQQGIEEIKEVYGKEQIAVTSVTSTVETRNAAKEKGISTGKLLIKENKVPKPVEEMKTKPAKEEQNTNYQQENATQQKDINEFKNTHKQRAEDVQEELKEKKEQIRDKVKNNIENSNMPDHIKEKKFEKMDEKWEEKKRKQEERERKQEEKRQEKENNRRGNNGNNNGNNGYHNHNNGNNH</sequence>
<feature type="compositionally biased region" description="Basic and acidic residues" evidence="6">
    <location>
        <begin position="254"/>
        <end position="286"/>
    </location>
</feature>
<dbReference type="InterPro" id="IPR055431">
    <property type="entry name" value="RsgI_M"/>
</dbReference>
<gene>
    <name evidence="9" type="ORF">E1I69_20400</name>
</gene>
<dbReference type="Proteomes" id="UP000306477">
    <property type="component" value="Unassembled WGS sequence"/>
</dbReference>
<evidence type="ECO:0000256" key="3">
    <source>
        <dbReference type="ARBA" id="ARBA00022692"/>
    </source>
</evidence>
<dbReference type="Pfam" id="PF23750">
    <property type="entry name" value="RsgI_M"/>
    <property type="match status" value="1"/>
</dbReference>
<protein>
    <submittedName>
        <fullName evidence="9">Anti-sigma factor domain-containing protein</fullName>
    </submittedName>
</protein>
<keyword evidence="5 7" id="KW-0472">Membrane</keyword>
<dbReference type="STRING" id="1033734.GCA_000285535_01150"/>
<accession>A0A4S3PMU1</accession>
<evidence type="ECO:0000259" key="8">
    <source>
        <dbReference type="PROSITE" id="PS51849"/>
    </source>
</evidence>
<comment type="caution">
    <text evidence="9">The sequence shown here is derived from an EMBL/GenBank/DDBJ whole genome shotgun (WGS) entry which is preliminary data.</text>
</comment>